<evidence type="ECO:0000256" key="11">
    <source>
        <dbReference type="ARBA" id="ARBA00023098"/>
    </source>
</evidence>
<dbReference type="GO" id="GO:0009245">
    <property type="term" value="P:lipid A biosynthetic process"/>
    <property type="evidence" value="ECO:0007669"/>
    <property type="project" value="UniProtKB-UniRule"/>
</dbReference>
<evidence type="ECO:0000313" key="15">
    <source>
        <dbReference type="EMBL" id="PXA03165.1"/>
    </source>
</evidence>
<protein>
    <recommendedName>
        <fullName evidence="4 13">Tetraacyldisaccharide 4'-kinase</fullName>
        <ecNumber evidence="3 13">2.7.1.130</ecNumber>
    </recommendedName>
    <alternativeName>
        <fullName evidence="12 13">Lipid A 4'-kinase</fullName>
    </alternativeName>
</protein>
<keyword evidence="14" id="KW-1133">Transmembrane helix</keyword>
<evidence type="ECO:0000256" key="4">
    <source>
        <dbReference type="ARBA" id="ARBA00016436"/>
    </source>
</evidence>
<dbReference type="Proteomes" id="UP000247099">
    <property type="component" value="Unassembled WGS sequence"/>
</dbReference>
<evidence type="ECO:0000256" key="1">
    <source>
        <dbReference type="ARBA" id="ARBA00002274"/>
    </source>
</evidence>
<keyword evidence="14" id="KW-0472">Membrane</keyword>
<evidence type="ECO:0000256" key="10">
    <source>
        <dbReference type="ARBA" id="ARBA00022840"/>
    </source>
</evidence>
<dbReference type="EC" id="2.7.1.130" evidence="3 13"/>
<dbReference type="NCBIfam" id="TIGR00682">
    <property type="entry name" value="lpxK"/>
    <property type="match status" value="1"/>
</dbReference>
<reference evidence="15 16" key="1">
    <citation type="submission" date="2018-05" db="EMBL/GenBank/DDBJ databases">
        <title>Coraliomargarita sinensis sp. nov., isolated from a marine solar saltern.</title>
        <authorList>
            <person name="Zhou L.Y."/>
        </authorList>
    </citation>
    <scope>NUCLEOTIDE SEQUENCE [LARGE SCALE GENOMIC DNA]</scope>
    <source>
        <strain evidence="15 16">WN38</strain>
    </source>
</reference>
<dbReference type="FunCoup" id="A0A317ZD48">
    <property type="interactions" value="181"/>
</dbReference>
<dbReference type="SUPFAM" id="SSF52540">
    <property type="entry name" value="P-loop containing nucleoside triphosphate hydrolases"/>
    <property type="match status" value="1"/>
</dbReference>
<sequence length="408" mass="46539">MSKLRQYRYKIIRRANDFAQFTADVIYDRRHGRAAEIMASFLHGLSYLFSGIVQFRYYLYEHRILRNKPLGCLVVVVGNLTVGGTGKTPVVEKFARILNERGRKVAILSRGYKSKKEPLPKMLWRKLTHGEEAPPKIVSNGDEVLLDSEVAGDEPYMLARNLPGVVVLCDKNRVKAGSFAIRKFGCDTLILDDGLQYLPLKGKLNLLLVDKTNPFGNQHLLPRGILREPVKHLNRASYIFLTKSDGAEDEALLELIRENNPKAEIIECAHKPQFLRAVDSEEELPLDVLKDARIAAFSGIASPESFEKMLRDFGAEIRYNQRFLDHHRFTRNEIERLYKKAGDLELDMIVTTEKDAVRLFEDIKAPIPVYYLRLEIDILSGGEDFEDAAARICLPRTKKPSITRAPWT</sequence>
<evidence type="ECO:0000256" key="9">
    <source>
        <dbReference type="ARBA" id="ARBA00022777"/>
    </source>
</evidence>
<dbReference type="GO" id="GO:0005886">
    <property type="term" value="C:plasma membrane"/>
    <property type="evidence" value="ECO:0007669"/>
    <property type="project" value="TreeGrafter"/>
</dbReference>
<feature type="binding site" evidence="13">
    <location>
        <begin position="81"/>
        <end position="88"/>
    </location>
    <ligand>
        <name>ATP</name>
        <dbReference type="ChEBI" id="CHEBI:30616"/>
    </ligand>
</feature>
<keyword evidence="8 13" id="KW-0547">Nucleotide-binding</keyword>
<evidence type="ECO:0000256" key="12">
    <source>
        <dbReference type="ARBA" id="ARBA00029757"/>
    </source>
</evidence>
<evidence type="ECO:0000256" key="13">
    <source>
        <dbReference type="HAMAP-Rule" id="MF_00409"/>
    </source>
</evidence>
<dbReference type="RefSeq" id="WP_110131921.1">
    <property type="nucleotide sequence ID" value="NZ_QHJQ01000011.1"/>
</dbReference>
<evidence type="ECO:0000256" key="6">
    <source>
        <dbReference type="ARBA" id="ARBA00022556"/>
    </source>
</evidence>
<evidence type="ECO:0000256" key="14">
    <source>
        <dbReference type="SAM" id="Phobius"/>
    </source>
</evidence>
<comment type="pathway">
    <text evidence="2 13">Glycolipid biosynthesis; lipid IV(A) biosynthesis; lipid IV(A) from (3R)-3-hydroxytetradecanoyl-[acyl-carrier-protein] and UDP-N-acetyl-alpha-D-glucosamine: step 6/6.</text>
</comment>
<evidence type="ECO:0000313" key="16">
    <source>
        <dbReference type="Proteomes" id="UP000247099"/>
    </source>
</evidence>
<keyword evidence="7 13" id="KW-0808">Transferase</keyword>
<dbReference type="PANTHER" id="PTHR42724:SF1">
    <property type="entry name" value="TETRAACYLDISACCHARIDE 4'-KINASE, MITOCHONDRIAL-RELATED"/>
    <property type="match status" value="1"/>
</dbReference>
<dbReference type="Pfam" id="PF02606">
    <property type="entry name" value="LpxK"/>
    <property type="match status" value="1"/>
</dbReference>
<dbReference type="InParanoid" id="A0A317ZD48"/>
<keyword evidence="11 13" id="KW-0443">Lipid metabolism</keyword>
<dbReference type="GO" id="GO:0005524">
    <property type="term" value="F:ATP binding"/>
    <property type="evidence" value="ECO:0007669"/>
    <property type="project" value="UniProtKB-UniRule"/>
</dbReference>
<evidence type="ECO:0000256" key="3">
    <source>
        <dbReference type="ARBA" id="ARBA00012071"/>
    </source>
</evidence>
<dbReference type="AlphaFoldDB" id="A0A317ZD48"/>
<dbReference type="PANTHER" id="PTHR42724">
    <property type="entry name" value="TETRAACYLDISACCHARIDE 4'-KINASE"/>
    <property type="match status" value="1"/>
</dbReference>
<dbReference type="InterPro" id="IPR003758">
    <property type="entry name" value="LpxK"/>
</dbReference>
<dbReference type="OrthoDB" id="9789797at2"/>
<keyword evidence="10 13" id="KW-0067">ATP-binding</keyword>
<comment type="similarity">
    <text evidence="13">Belongs to the LpxK family.</text>
</comment>
<comment type="catalytic activity">
    <reaction evidence="13">
        <text>a lipid A disaccharide + ATP = a lipid IVA + ADP + H(+)</text>
        <dbReference type="Rhea" id="RHEA:67840"/>
        <dbReference type="ChEBI" id="CHEBI:15378"/>
        <dbReference type="ChEBI" id="CHEBI:30616"/>
        <dbReference type="ChEBI" id="CHEBI:176343"/>
        <dbReference type="ChEBI" id="CHEBI:176425"/>
        <dbReference type="ChEBI" id="CHEBI:456216"/>
        <dbReference type="EC" id="2.7.1.130"/>
    </reaction>
</comment>
<dbReference type="EMBL" id="QHJQ01000011">
    <property type="protein sequence ID" value="PXA03165.1"/>
    <property type="molecule type" value="Genomic_DNA"/>
</dbReference>
<dbReference type="GO" id="GO:0009244">
    <property type="term" value="P:lipopolysaccharide core region biosynthetic process"/>
    <property type="evidence" value="ECO:0007669"/>
    <property type="project" value="TreeGrafter"/>
</dbReference>
<comment type="caution">
    <text evidence="15">The sequence shown here is derived from an EMBL/GenBank/DDBJ whole genome shotgun (WGS) entry which is preliminary data.</text>
</comment>
<proteinExistence type="inferred from homology"/>
<evidence type="ECO:0000256" key="8">
    <source>
        <dbReference type="ARBA" id="ARBA00022741"/>
    </source>
</evidence>
<dbReference type="InterPro" id="IPR027417">
    <property type="entry name" value="P-loop_NTPase"/>
</dbReference>
<accession>A0A317ZD48</accession>
<keyword evidence="9 13" id="KW-0418">Kinase</keyword>
<keyword evidence="6 13" id="KW-0441">Lipid A biosynthesis</keyword>
<feature type="transmembrane region" description="Helical" evidence="14">
    <location>
        <begin position="37"/>
        <end position="59"/>
    </location>
</feature>
<dbReference type="GO" id="GO:0009029">
    <property type="term" value="F:lipid-A 4'-kinase activity"/>
    <property type="evidence" value="ECO:0007669"/>
    <property type="project" value="UniProtKB-UniRule"/>
</dbReference>
<dbReference type="UniPathway" id="UPA00359">
    <property type="reaction ID" value="UER00482"/>
</dbReference>
<comment type="function">
    <text evidence="1 13">Transfers the gamma-phosphate of ATP to the 4'-position of a tetraacyldisaccharide 1-phosphate intermediate (termed DS-1-P) to form tetraacyldisaccharide 1,4'-bis-phosphate (lipid IVA).</text>
</comment>
<keyword evidence="14" id="KW-0812">Transmembrane</keyword>
<evidence type="ECO:0000256" key="5">
    <source>
        <dbReference type="ARBA" id="ARBA00022516"/>
    </source>
</evidence>
<evidence type="ECO:0000256" key="2">
    <source>
        <dbReference type="ARBA" id="ARBA00004870"/>
    </source>
</evidence>
<dbReference type="HAMAP" id="MF_00409">
    <property type="entry name" value="LpxK"/>
    <property type="match status" value="1"/>
</dbReference>
<keyword evidence="5 13" id="KW-0444">Lipid biosynthesis</keyword>
<organism evidence="15 16">
    <name type="scientific">Coraliomargarita sinensis</name>
    <dbReference type="NCBI Taxonomy" id="2174842"/>
    <lineage>
        <taxon>Bacteria</taxon>
        <taxon>Pseudomonadati</taxon>
        <taxon>Verrucomicrobiota</taxon>
        <taxon>Opitutia</taxon>
        <taxon>Puniceicoccales</taxon>
        <taxon>Coraliomargaritaceae</taxon>
        <taxon>Coraliomargarita</taxon>
    </lineage>
</organism>
<name>A0A317ZD48_9BACT</name>
<evidence type="ECO:0000256" key="7">
    <source>
        <dbReference type="ARBA" id="ARBA00022679"/>
    </source>
</evidence>
<dbReference type="CDD" id="cd01983">
    <property type="entry name" value="SIMIBI"/>
    <property type="match status" value="1"/>
</dbReference>
<keyword evidence="16" id="KW-1185">Reference proteome</keyword>
<gene>
    <name evidence="13 15" type="primary">lpxK</name>
    <name evidence="15" type="ORF">DDZ13_13145</name>
</gene>